<sequence>MSATSTTDTTRAREAMVDAIAADHARLGQPPLSPAVERALRTVPRHRFLPGLPTAEAYDHEQAVVTKEENGLALSSVSAPSIIATMLHRADLGRGQHVLEIGSGGYNAALIRELVGPFGQVTSIDIDSDVIVRAEELLADAAAEGVHLAVADGEHGFAARAPFDRIIVTAGAWDLPPRLGHPARPRRAPGRPDADTRTHPLPHPGTYRRPRALASRGRGPLRVRPHAGRR</sequence>
<comment type="caution">
    <text evidence="13">The sequence shown here is derived from an EMBL/GenBank/DDBJ whole genome shotgun (WGS) entry which is preliminary data.</text>
</comment>
<comment type="subcellular location">
    <subcellularLocation>
        <location evidence="1">Cytoplasm</location>
    </subcellularLocation>
</comment>
<dbReference type="InterPro" id="IPR029063">
    <property type="entry name" value="SAM-dependent_MTases_sf"/>
</dbReference>
<evidence type="ECO:0000256" key="1">
    <source>
        <dbReference type="ARBA" id="ARBA00004496"/>
    </source>
</evidence>
<dbReference type="Gene3D" id="3.40.50.150">
    <property type="entry name" value="Vaccinia Virus protein VP39"/>
    <property type="match status" value="1"/>
</dbReference>
<comment type="similarity">
    <text evidence="2">Belongs to the methyltransferase superfamily. L-isoaspartyl/D-aspartyl protein methyltransferase family.</text>
</comment>
<dbReference type="PROSITE" id="PS01279">
    <property type="entry name" value="PCMT"/>
    <property type="match status" value="1"/>
</dbReference>
<dbReference type="Pfam" id="PF01135">
    <property type="entry name" value="PCMT"/>
    <property type="match status" value="1"/>
</dbReference>
<evidence type="ECO:0000256" key="9">
    <source>
        <dbReference type="ARBA" id="ARBA00030757"/>
    </source>
</evidence>
<evidence type="ECO:0000313" key="14">
    <source>
        <dbReference type="Proteomes" id="UP000536604"/>
    </source>
</evidence>
<reference evidence="13 14" key="1">
    <citation type="submission" date="2020-08" db="EMBL/GenBank/DDBJ databases">
        <title>Genomic Encyclopedia of Type Strains, Phase III (KMG-III): the genomes of soil and plant-associated and newly described type strains.</title>
        <authorList>
            <person name="Whitman W."/>
        </authorList>
    </citation>
    <scope>NUCLEOTIDE SEQUENCE [LARGE SCALE GENOMIC DNA]</scope>
    <source>
        <strain evidence="13 14">CECT 8712</strain>
    </source>
</reference>
<dbReference type="Proteomes" id="UP000536604">
    <property type="component" value="Unassembled WGS sequence"/>
</dbReference>
<proteinExistence type="inferred from homology"/>
<evidence type="ECO:0000256" key="10">
    <source>
        <dbReference type="ARBA" id="ARBA00031323"/>
    </source>
</evidence>
<name>A0A841IS20_9ACTN</name>
<keyword evidence="14" id="KW-1185">Reference proteome</keyword>
<dbReference type="GO" id="GO:0032259">
    <property type="term" value="P:methylation"/>
    <property type="evidence" value="ECO:0007669"/>
    <property type="project" value="UniProtKB-KW"/>
</dbReference>
<dbReference type="PANTHER" id="PTHR11579">
    <property type="entry name" value="PROTEIN-L-ISOASPARTATE O-METHYLTRANSFERASE"/>
    <property type="match status" value="1"/>
</dbReference>
<dbReference type="EC" id="2.1.1.77" evidence="3"/>
<feature type="compositionally biased region" description="Basic residues" evidence="12">
    <location>
        <begin position="219"/>
        <end position="230"/>
    </location>
</feature>
<evidence type="ECO:0000256" key="12">
    <source>
        <dbReference type="SAM" id="MobiDB-lite"/>
    </source>
</evidence>
<dbReference type="CDD" id="cd02440">
    <property type="entry name" value="AdoMet_MTases"/>
    <property type="match status" value="1"/>
</dbReference>
<dbReference type="GO" id="GO:0004719">
    <property type="term" value="F:protein-L-isoaspartate (D-aspartate) O-methyltransferase activity"/>
    <property type="evidence" value="ECO:0007669"/>
    <property type="project" value="UniProtKB-EC"/>
</dbReference>
<dbReference type="RefSeq" id="WP_343064904.1">
    <property type="nucleotide sequence ID" value="NZ_JACHJO010000003.1"/>
</dbReference>
<accession>A0A841IS20</accession>
<evidence type="ECO:0000256" key="11">
    <source>
        <dbReference type="ARBA" id="ARBA00031350"/>
    </source>
</evidence>
<evidence type="ECO:0000256" key="5">
    <source>
        <dbReference type="ARBA" id="ARBA00022490"/>
    </source>
</evidence>
<evidence type="ECO:0000256" key="2">
    <source>
        <dbReference type="ARBA" id="ARBA00005369"/>
    </source>
</evidence>
<dbReference type="InterPro" id="IPR000682">
    <property type="entry name" value="PCMT"/>
</dbReference>
<evidence type="ECO:0000256" key="6">
    <source>
        <dbReference type="ARBA" id="ARBA00022603"/>
    </source>
</evidence>
<organism evidence="13 14">
    <name type="scientific">Nocardiopsis algeriensis</name>
    <dbReference type="NCBI Taxonomy" id="1478215"/>
    <lineage>
        <taxon>Bacteria</taxon>
        <taxon>Bacillati</taxon>
        <taxon>Actinomycetota</taxon>
        <taxon>Actinomycetes</taxon>
        <taxon>Streptosporangiales</taxon>
        <taxon>Nocardiopsidaceae</taxon>
        <taxon>Nocardiopsis</taxon>
    </lineage>
</organism>
<dbReference type="EMBL" id="JACHJO010000003">
    <property type="protein sequence ID" value="MBB6118998.1"/>
    <property type="molecule type" value="Genomic_DNA"/>
</dbReference>
<keyword evidence="8" id="KW-0949">S-adenosyl-L-methionine</keyword>
<keyword evidence="6 13" id="KW-0489">Methyltransferase</keyword>
<evidence type="ECO:0000256" key="3">
    <source>
        <dbReference type="ARBA" id="ARBA00011890"/>
    </source>
</evidence>
<dbReference type="AlphaFoldDB" id="A0A841IS20"/>
<dbReference type="PANTHER" id="PTHR11579:SF0">
    <property type="entry name" value="PROTEIN-L-ISOASPARTATE(D-ASPARTATE) O-METHYLTRANSFERASE"/>
    <property type="match status" value="1"/>
</dbReference>
<evidence type="ECO:0000256" key="4">
    <source>
        <dbReference type="ARBA" id="ARBA00013346"/>
    </source>
</evidence>
<dbReference type="SUPFAM" id="SSF53335">
    <property type="entry name" value="S-adenosyl-L-methionine-dependent methyltransferases"/>
    <property type="match status" value="1"/>
</dbReference>
<feature type="region of interest" description="Disordered" evidence="12">
    <location>
        <begin position="178"/>
        <end position="230"/>
    </location>
</feature>
<gene>
    <name evidence="13" type="ORF">FHS13_000933</name>
</gene>
<dbReference type="GO" id="GO:0005737">
    <property type="term" value="C:cytoplasm"/>
    <property type="evidence" value="ECO:0007669"/>
    <property type="project" value="UniProtKB-SubCell"/>
</dbReference>
<evidence type="ECO:0000313" key="13">
    <source>
        <dbReference type="EMBL" id="MBB6118998.1"/>
    </source>
</evidence>
<keyword evidence="5" id="KW-0963">Cytoplasm</keyword>
<keyword evidence="7 13" id="KW-0808">Transferase</keyword>
<protein>
    <recommendedName>
        <fullName evidence="4">Protein-L-isoaspartate O-methyltransferase</fullName>
        <ecNumber evidence="3">2.1.1.77</ecNumber>
    </recommendedName>
    <alternativeName>
        <fullName evidence="11">L-isoaspartyl protein carboxyl methyltransferase</fullName>
    </alternativeName>
    <alternativeName>
        <fullName evidence="9">Protein L-isoaspartyl methyltransferase</fullName>
    </alternativeName>
    <alternativeName>
        <fullName evidence="10">Protein-beta-aspartate methyltransferase</fullName>
    </alternativeName>
</protein>
<evidence type="ECO:0000256" key="7">
    <source>
        <dbReference type="ARBA" id="ARBA00022679"/>
    </source>
</evidence>
<evidence type="ECO:0000256" key="8">
    <source>
        <dbReference type="ARBA" id="ARBA00022691"/>
    </source>
</evidence>